<dbReference type="OrthoDB" id="432234at2759"/>
<evidence type="ECO:0000313" key="2">
    <source>
        <dbReference type="Proteomes" id="UP001163046"/>
    </source>
</evidence>
<accession>A0A9W9Z7G7</accession>
<dbReference type="SUPFAM" id="SSF52540">
    <property type="entry name" value="P-loop containing nucleoside triphosphate hydrolases"/>
    <property type="match status" value="1"/>
</dbReference>
<keyword evidence="2" id="KW-1185">Reference proteome</keyword>
<name>A0A9W9Z7G7_9CNID</name>
<reference evidence="1" key="1">
    <citation type="submission" date="2023-01" db="EMBL/GenBank/DDBJ databases">
        <title>Genome assembly of the deep-sea coral Lophelia pertusa.</title>
        <authorList>
            <person name="Herrera S."/>
            <person name="Cordes E."/>
        </authorList>
    </citation>
    <scope>NUCLEOTIDE SEQUENCE</scope>
    <source>
        <strain evidence="1">USNM1676648</strain>
        <tissue evidence="1">Polyp</tissue>
    </source>
</reference>
<evidence type="ECO:0000313" key="1">
    <source>
        <dbReference type="EMBL" id="KAJ7376295.1"/>
    </source>
</evidence>
<evidence type="ECO:0008006" key="3">
    <source>
        <dbReference type="Google" id="ProtNLM"/>
    </source>
</evidence>
<dbReference type="EMBL" id="MU826404">
    <property type="protein sequence ID" value="KAJ7376295.1"/>
    <property type="molecule type" value="Genomic_DNA"/>
</dbReference>
<comment type="caution">
    <text evidence="1">The sequence shown here is derived from an EMBL/GenBank/DDBJ whole genome shotgun (WGS) entry which is preliminary data.</text>
</comment>
<protein>
    <recommendedName>
        <fullName evidence="3">RNA helicase</fullName>
    </recommendedName>
</protein>
<gene>
    <name evidence="1" type="ORF">OS493_035656</name>
</gene>
<dbReference type="Proteomes" id="UP001163046">
    <property type="component" value="Unassembled WGS sequence"/>
</dbReference>
<proteinExistence type="predicted"/>
<organism evidence="1 2">
    <name type="scientific">Desmophyllum pertusum</name>
    <dbReference type="NCBI Taxonomy" id="174260"/>
    <lineage>
        <taxon>Eukaryota</taxon>
        <taxon>Metazoa</taxon>
        <taxon>Cnidaria</taxon>
        <taxon>Anthozoa</taxon>
        <taxon>Hexacorallia</taxon>
        <taxon>Scleractinia</taxon>
        <taxon>Caryophylliina</taxon>
        <taxon>Caryophylliidae</taxon>
        <taxon>Desmophyllum</taxon>
    </lineage>
</organism>
<sequence>MVPGKIFQHILDTIQQLHVRPVLLLCGDAQQQQPIATVDGKTKQTKSILNHKAPYDVCTTVNFHTQHRFEDKDYAEILDTIRYYKPSRTLLAKLEHDRVLFQKTEIEDKDIRSVLLNQPEAVILTVSFTAASRVHRVALDSLFEDQQFLGEVQYDKELGRGALYHGMKVLIMQNRDKQHGVVNGQPASVVPQKRLHISGASQGIHLLHLSCNPVRLRRKYTVYPIAPAYASTITKIQGQNNKKIILWLQSASHLLGQLSLFPLQCWKKLEMILLLGCSRDNKYF</sequence>
<dbReference type="InterPro" id="IPR027417">
    <property type="entry name" value="P-loop_NTPase"/>
</dbReference>
<dbReference type="AlphaFoldDB" id="A0A9W9Z7G7"/>